<organism evidence="3 4">
    <name type="scientific">Aspergillus keveii</name>
    <dbReference type="NCBI Taxonomy" id="714993"/>
    <lineage>
        <taxon>Eukaryota</taxon>
        <taxon>Fungi</taxon>
        <taxon>Dikarya</taxon>
        <taxon>Ascomycota</taxon>
        <taxon>Pezizomycotina</taxon>
        <taxon>Eurotiomycetes</taxon>
        <taxon>Eurotiomycetidae</taxon>
        <taxon>Eurotiales</taxon>
        <taxon>Aspergillaceae</taxon>
        <taxon>Aspergillus</taxon>
        <taxon>Aspergillus subgen. Nidulantes</taxon>
    </lineage>
</organism>
<dbReference type="InterPro" id="IPR050300">
    <property type="entry name" value="GDXG_lipolytic_enzyme"/>
</dbReference>
<evidence type="ECO:0000313" key="4">
    <source>
        <dbReference type="Proteomes" id="UP001610563"/>
    </source>
</evidence>
<dbReference type="SUPFAM" id="SSF53474">
    <property type="entry name" value="alpha/beta-Hydrolases"/>
    <property type="match status" value="1"/>
</dbReference>
<evidence type="ECO:0000256" key="1">
    <source>
        <dbReference type="ARBA" id="ARBA00022801"/>
    </source>
</evidence>
<name>A0ABR4G741_9EURO</name>
<accession>A0ABR4G741</accession>
<reference evidence="3 4" key="1">
    <citation type="submission" date="2024-07" db="EMBL/GenBank/DDBJ databases">
        <title>Section-level genome sequencing and comparative genomics of Aspergillus sections Usti and Cavernicolus.</title>
        <authorList>
            <consortium name="Lawrence Berkeley National Laboratory"/>
            <person name="Nybo J.L."/>
            <person name="Vesth T.C."/>
            <person name="Theobald S."/>
            <person name="Frisvad J.C."/>
            <person name="Larsen T.O."/>
            <person name="Kjaerboelling I."/>
            <person name="Rothschild-Mancinelli K."/>
            <person name="Lyhne E.K."/>
            <person name="Kogle M.E."/>
            <person name="Barry K."/>
            <person name="Clum A."/>
            <person name="Na H."/>
            <person name="Ledsgaard L."/>
            <person name="Lin J."/>
            <person name="Lipzen A."/>
            <person name="Kuo A."/>
            <person name="Riley R."/>
            <person name="Mondo S."/>
            <person name="Labutti K."/>
            <person name="Haridas S."/>
            <person name="Pangalinan J."/>
            <person name="Salamov A.A."/>
            <person name="Simmons B.A."/>
            <person name="Magnuson J.K."/>
            <person name="Chen J."/>
            <person name="Drula E."/>
            <person name="Henrissat B."/>
            <person name="Wiebenga A."/>
            <person name="Lubbers R.J."/>
            <person name="Gomes A.C."/>
            <person name="Makela M.R."/>
            <person name="Stajich J."/>
            <person name="Grigoriev I.V."/>
            <person name="Mortensen U.H."/>
            <person name="De Vries R.P."/>
            <person name="Baker S.E."/>
            <person name="Andersen M.R."/>
        </authorList>
    </citation>
    <scope>NUCLEOTIDE SEQUENCE [LARGE SCALE GENOMIC DNA]</scope>
    <source>
        <strain evidence="3 4">CBS 209.92</strain>
    </source>
</reference>
<dbReference type="PANTHER" id="PTHR48081:SF8">
    <property type="entry name" value="ALPHA_BETA HYDROLASE FOLD-3 DOMAIN-CONTAINING PROTEIN-RELATED"/>
    <property type="match status" value="1"/>
</dbReference>
<comment type="caution">
    <text evidence="3">The sequence shown here is derived from an EMBL/GenBank/DDBJ whole genome shotgun (WGS) entry which is preliminary data.</text>
</comment>
<sequence length="300" mass="32605">MTPQVPRPPLNSDFAIAHKTTPFLDIDTPEKLHSYRETVHLMFTLENGVAGKEDKITGSKLNIPGLAGPMRATILRPKNPTLTTAQTPGVLHIHGGGLATGTRVLGYIFNGWIEELGDVIVTAEYQLAPDHPAPAGMEDSFAALVWMAEHAEDLGFHPSKLIIGDGSAGGNIAAGLELLARDRNGPTLAGQVLMYPWVSDSMAWPLIEQYGDIAPVSKANLATVDDYAFGANREHSDMYTAPLRAETLARLPLTYMDVGEADVFRDQNVAYFHVWPGSWHGFDVFVPGAKVSRRAVRARL</sequence>
<evidence type="ECO:0000313" key="3">
    <source>
        <dbReference type="EMBL" id="KAL2794811.1"/>
    </source>
</evidence>
<dbReference type="EMBL" id="JBFTWV010000041">
    <property type="protein sequence ID" value="KAL2794811.1"/>
    <property type="molecule type" value="Genomic_DNA"/>
</dbReference>
<keyword evidence="4" id="KW-1185">Reference proteome</keyword>
<dbReference type="GO" id="GO:0016787">
    <property type="term" value="F:hydrolase activity"/>
    <property type="evidence" value="ECO:0007669"/>
    <property type="project" value="UniProtKB-KW"/>
</dbReference>
<dbReference type="PANTHER" id="PTHR48081">
    <property type="entry name" value="AB HYDROLASE SUPERFAMILY PROTEIN C4A8.06C"/>
    <property type="match status" value="1"/>
</dbReference>
<gene>
    <name evidence="3" type="ORF">BJX66DRAFT_325147</name>
</gene>
<keyword evidence="1 3" id="KW-0378">Hydrolase</keyword>
<dbReference type="Pfam" id="PF07859">
    <property type="entry name" value="Abhydrolase_3"/>
    <property type="match status" value="1"/>
</dbReference>
<evidence type="ECO:0000259" key="2">
    <source>
        <dbReference type="Pfam" id="PF07859"/>
    </source>
</evidence>
<feature type="domain" description="Alpha/beta hydrolase fold-3" evidence="2">
    <location>
        <begin position="90"/>
        <end position="273"/>
    </location>
</feature>
<dbReference type="Gene3D" id="3.40.50.1820">
    <property type="entry name" value="alpha/beta hydrolase"/>
    <property type="match status" value="1"/>
</dbReference>
<dbReference type="InterPro" id="IPR029058">
    <property type="entry name" value="AB_hydrolase_fold"/>
</dbReference>
<dbReference type="InterPro" id="IPR013094">
    <property type="entry name" value="AB_hydrolase_3"/>
</dbReference>
<dbReference type="Proteomes" id="UP001610563">
    <property type="component" value="Unassembled WGS sequence"/>
</dbReference>
<protein>
    <submittedName>
        <fullName evidence="3">Alpha/Beta hydrolase protein</fullName>
    </submittedName>
</protein>
<proteinExistence type="predicted"/>